<dbReference type="EMBL" id="RJKX01000016">
    <property type="protein sequence ID" value="ROP83569.1"/>
    <property type="molecule type" value="Genomic_DNA"/>
</dbReference>
<dbReference type="AlphaFoldDB" id="A0A3N1KXR4"/>
<dbReference type="GO" id="GO:0051015">
    <property type="term" value="F:actin filament binding"/>
    <property type="evidence" value="ECO:0007669"/>
    <property type="project" value="TreeGrafter"/>
</dbReference>
<dbReference type="GO" id="GO:0005856">
    <property type="term" value="C:cytoskeleton"/>
    <property type="evidence" value="ECO:0007669"/>
    <property type="project" value="TreeGrafter"/>
</dbReference>
<dbReference type="NCBIfam" id="NF005451">
    <property type="entry name" value="PRK07044.1"/>
    <property type="match status" value="1"/>
</dbReference>
<dbReference type="InterPro" id="IPR001303">
    <property type="entry name" value="Aldolase_II/adducin_N"/>
</dbReference>
<reference evidence="3 4" key="1">
    <citation type="submission" date="2018-11" db="EMBL/GenBank/DDBJ databases">
        <title>Genomic Encyclopedia of Type Strains, Phase IV (KMG-IV): sequencing the most valuable type-strain genomes for metagenomic binning, comparative biology and taxonomic classification.</title>
        <authorList>
            <person name="Goeker M."/>
        </authorList>
    </citation>
    <scope>NUCLEOTIDE SEQUENCE [LARGE SCALE GENOMIC DNA]</scope>
    <source>
        <strain evidence="3 4">DSM 5900</strain>
    </source>
</reference>
<evidence type="ECO:0000256" key="1">
    <source>
        <dbReference type="ARBA" id="ARBA00037961"/>
    </source>
</evidence>
<evidence type="ECO:0000313" key="3">
    <source>
        <dbReference type="EMBL" id="ROP83569.1"/>
    </source>
</evidence>
<protein>
    <submittedName>
        <fullName evidence="3">Ribulose-5-phosphate 4-epimerase/fuculose-1-phosphate aldolase</fullName>
    </submittedName>
</protein>
<keyword evidence="4" id="KW-1185">Reference proteome</keyword>
<feature type="domain" description="Class II aldolase/adducin N-terminal" evidence="2">
    <location>
        <begin position="27"/>
        <end position="211"/>
    </location>
</feature>
<organism evidence="3 4">
    <name type="scientific">Stella humosa</name>
    <dbReference type="NCBI Taxonomy" id="94"/>
    <lineage>
        <taxon>Bacteria</taxon>
        <taxon>Pseudomonadati</taxon>
        <taxon>Pseudomonadota</taxon>
        <taxon>Alphaproteobacteria</taxon>
        <taxon>Rhodospirillales</taxon>
        <taxon>Stellaceae</taxon>
        <taxon>Stella</taxon>
    </lineage>
</organism>
<gene>
    <name evidence="3" type="ORF">EDC65_4217</name>
</gene>
<dbReference type="PANTHER" id="PTHR10672">
    <property type="entry name" value="ADDUCIN"/>
    <property type="match status" value="1"/>
</dbReference>
<dbReference type="Pfam" id="PF00596">
    <property type="entry name" value="Aldolase_II"/>
    <property type="match status" value="1"/>
</dbReference>
<accession>A0A3N1KXR4</accession>
<comment type="similarity">
    <text evidence="1">Belongs to the aldolase class II family.</text>
</comment>
<comment type="caution">
    <text evidence="3">The sequence shown here is derived from an EMBL/GenBank/DDBJ whole genome shotgun (WGS) entry which is preliminary data.</text>
</comment>
<dbReference type="SUPFAM" id="SSF53639">
    <property type="entry name" value="AraD/HMP-PK domain-like"/>
    <property type="match status" value="1"/>
</dbReference>
<dbReference type="InterPro" id="IPR051017">
    <property type="entry name" value="Aldolase-II_Adducin_sf"/>
</dbReference>
<name>A0A3N1KXR4_9PROT</name>
<dbReference type="InterPro" id="IPR036409">
    <property type="entry name" value="Aldolase_II/adducin_N_sf"/>
</dbReference>
<evidence type="ECO:0000313" key="4">
    <source>
        <dbReference type="Proteomes" id="UP000278222"/>
    </source>
</evidence>
<sequence>MASTARKQLRIESMHNRVTPEEWQARIDLAACYRLLDIYEMSDMAANHISARVPGEDGAFLINPYGMLYEEITASSLIKVDYDGNILARPGYGDFEYGVNRAGFVIHSAIHKARHETDCVIHTHTWPGMAVSSLECGLLPMNQTSMRFVQVGYHEYKGVVLDLAMQDELVADLGGHNALILRNHGLLTTGNTIPEAFNAMHRLELSCKAQLAALSTGQPLRPVPDDVLQATYMNYQPQTRRPYGVMEWPALLRKLDRISPGYDA</sequence>
<dbReference type="SMART" id="SM01007">
    <property type="entry name" value="Aldolase_II"/>
    <property type="match status" value="1"/>
</dbReference>
<dbReference type="Proteomes" id="UP000278222">
    <property type="component" value="Unassembled WGS sequence"/>
</dbReference>
<dbReference type="RefSeq" id="WP_123693247.1">
    <property type="nucleotide sequence ID" value="NZ_AP019700.1"/>
</dbReference>
<evidence type="ECO:0000259" key="2">
    <source>
        <dbReference type="SMART" id="SM01007"/>
    </source>
</evidence>
<proteinExistence type="inferred from homology"/>
<dbReference type="OrthoDB" id="5291399at2"/>
<dbReference type="PANTHER" id="PTHR10672:SF3">
    <property type="entry name" value="PROTEIN HU-LI TAI SHAO"/>
    <property type="match status" value="1"/>
</dbReference>
<dbReference type="Gene3D" id="3.40.225.10">
    <property type="entry name" value="Class II aldolase/adducin N-terminal domain"/>
    <property type="match status" value="1"/>
</dbReference>